<accession>A0AAF3F0S6</accession>
<dbReference type="WBParaSite" id="MBELARI_LOCUS20039">
    <property type="protein sequence ID" value="MBELARI_LOCUS20039"/>
    <property type="gene ID" value="MBELARI_LOCUS20039"/>
</dbReference>
<keyword evidence="1" id="KW-0812">Transmembrane</keyword>
<dbReference type="Proteomes" id="UP000887575">
    <property type="component" value="Unassembled WGS sequence"/>
</dbReference>
<protein>
    <submittedName>
        <fullName evidence="3">Uncharacterized protein</fullName>
    </submittedName>
</protein>
<keyword evidence="2" id="KW-1185">Reference proteome</keyword>
<dbReference type="AlphaFoldDB" id="A0AAF3F0S6"/>
<reference evidence="3" key="1">
    <citation type="submission" date="2024-02" db="UniProtKB">
        <authorList>
            <consortium name="WormBaseParasite"/>
        </authorList>
    </citation>
    <scope>IDENTIFICATION</scope>
</reference>
<feature type="transmembrane region" description="Helical" evidence="1">
    <location>
        <begin position="111"/>
        <end position="132"/>
    </location>
</feature>
<feature type="transmembrane region" description="Helical" evidence="1">
    <location>
        <begin position="138"/>
        <end position="156"/>
    </location>
</feature>
<name>A0AAF3F0S6_9BILA</name>
<keyword evidence="1" id="KW-1133">Transmembrane helix</keyword>
<proteinExistence type="predicted"/>
<evidence type="ECO:0000256" key="1">
    <source>
        <dbReference type="SAM" id="Phobius"/>
    </source>
</evidence>
<feature type="transmembrane region" description="Helical" evidence="1">
    <location>
        <begin position="72"/>
        <end position="99"/>
    </location>
</feature>
<sequence>MVGIHLPNNQKPTVLDLPLEKAKTIENPEQETKSAACEKLAKRIHLCVATIILEVLSLVVLALFFANCYQGILVVLTFILGPVILYFITMKAMFAYWITKEAKAIKRMRNVIYLGAFFSLSGFIGILIDGIYYRTQPFLIVFPILLAIQIYGGLLWHKIHVKMSKNEDYTELSLISAIRLRLIVVDA</sequence>
<evidence type="ECO:0000313" key="2">
    <source>
        <dbReference type="Proteomes" id="UP000887575"/>
    </source>
</evidence>
<feature type="transmembrane region" description="Helical" evidence="1">
    <location>
        <begin position="44"/>
        <end position="66"/>
    </location>
</feature>
<evidence type="ECO:0000313" key="3">
    <source>
        <dbReference type="WBParaSite" id="MBELARI_LOCUS20039"/>
    </source>
</evidence>
<keyword evidence="1" id="KW-0472">Membrane</keyword>
<organism evidence="2 3">
    <name type="scientific">Mesorhabditis belari</name>
    <dbReference type="NCBI Taxonomy" id="2138241"/>
    <lineage>
        <taxon>Eukaryota</taxon>
        <taxon>Metazoa</taxon>
        <taxon>Ecdysozoa</taxon>
        <taxon>Nematoda</taxon>
        <taxon>Chromadorea</taxon>
        <taxon>Rhabditida</taxon>
        <taxon>Rhabditina</taxon>
        <taxon>Rhabditomorpha</taxon>
        <taxon>Rhabditoidea</taxon>
        <taxon>Rhabditidae</taxon>
        <taxon>Mesorhabditinae</taxon>
        <taxon>Mesorhabditis</taxon>
    </lineage>
</organism>